<evidence type="ECO:0000313" key="3">
    <source>
        <dbReference type="Proteomes" id="UP001642540"/>
    </source>
</evidence>
<dbReference type="EMBL" id="CAXLJM020000041">
    <property type="protein sequence ID" value="CAL8109321.1"/>
    <property type="molecule type" value="Genomic_DNA"/>
</dbReference>
<keyword evidence="3" id="KW-1185">Reference proteome</keyword>
<feature type="compositionally biased region" description="Polar residues" evidence="1">
    <location>
        <begin position="19"/>
        <end position="34"/>
    </location>
</feature>
<evidence type="ECO:0008006" key="4">
    <source>
        <dbReference type="Google" id="ProtNLM"/>
    </source>
</evidence>
<dbReference type="InterPro" id="IPR032675">
    <property type="entry name" value="LRR_dom_sf"/>
</dbReference>
<dbReference type="Proteomes" id="UP001642540">
    <property type="component" value="Unassembled WGS sequence"/>
</dbReference>
<feature type="region of interest" description="Disordered" evidence="1">
    <location>
        <begin position="110"/>
        <end position="162"/>
    </location>
</feature>
<name>A0ABP1QNC3_9HEXA</name>
<feature type="region of interest" description="Disordered" evidence="1">
    <location>
        <begin position="347"/>
        <end position="370"/>
    </location>
</feature>
<dbReference type="Gene3D" id="3.80.10.10">
    <property type="entry name" value="Ribonuclease Inhibitor"/>
    <property type="match status" value="1"/>
</dbReference>
<comment type="caution">
    <text evidence="2">The sequence shown here is derived from an EMBL/GenBank/DDBJ whole genome shotgun (WGS) entry which is preliminary data.</text>
</comment>
<sequence>MPSKNHQHHRMESVPIPTHTYSRTSNGSDNGNSEYATVSKLHLLTGSVDVKDSSGSHSQFKLGVNSEEFHIIEQGFATLLSTSKSLKRVEEKSQSFPRFFTMTTEKIENEACDPKLPSATENLSSKKTSPHGSATKIPEDGVLLTSSSNHSTPEPNLLEDKSQTRIVEANEVAENSNPETKSSETSSIGFWGIFDEKSEKPTHIELTQATQGSTISLPAGSSHIKISSTKLAVAQRPHTASSIPSSSFVRVCHPSVRFGKSYPESRIQNPFDQLAYSGEHVNKTHPQSSHCSLQEIESFHQQFVGDLPLLSCPFVKQADNADLDVLDESPETGFGEELKNIEVVIEDTLSQPKPQQPTSSSDKLEVEETKTAVSTEVEKLEVIVSRLLSTENEEDRDDKEITLNPLAPEQVKCTQVNKTVGKNISTFVAKYVEFMEKEWKRRRDIWVASQEHNTNSSRKKSVYVYETFRECVAHGKIQLQVPFDLPEVNETNKNPVLKDNDETEKEAETATATKNGDLMGADCNKKIISSIKIDESSSISVAAVASSGVIEENELTKKDTSSVEELNVTPLDLTDFLEECRDLWEDLRNDGDKPSGNKQEEESITKDRKEGHQAPKDSNADPVKTSGDDVYSDPSPTKATDIKLDNVGSSSSSKKTSESFKPRATKSDKSNANATKTAAAKSKFNPVKSKLPSRNVVRSKSKKESSPGSKAPNKIFLGSSSPSPKIQKSTKMQVQFSNENESCAPAQDPITNEPLVEIYRGLSRENTMSNLKKNENENLEYKAFVNGRTVTCESLEQKTRLDICCMKLNTIQSYASNLKDLNTLPGVKILPYLSLFDCMNCRLVSKSWNNAVIASKAFLLKTTFIVGKKPLGALATLEASKVRWQHLRCSVIPAINFSNSSYNGRYHSANLRVTPVSARREPLTNTLTTIIFENFDIHKQQLVQWIQNCKKLLVIEVRNCNFMKTTTSMNLDKINKVMERIQVMKFADMDIMKLAEALRFFLPAARRLHTLEIIQKRDAKPKSVTLTTRKTAEDEIATIICPALLRNSKTLKHILFELVSAKTFLLQSRIIDTLGSETFQLNSFVVRSYYHLDSRPCFKIDSYGSSKSMTGQLRSTLNSSQEMTLLDFPMLEIDFIHGEDGSWLLPTKLKKLAAQLEMPRQEAFNTDVEFPDLKELELYGTPLEDVQWYHVKQTMKGLTQLKVHCMGIRDTHLQAIIYNLKSLQVLCLENTQDVTDFGITGMDKSWIERLKMYWPEKTDTSYEQFSKDKIRFVGKSLASLEDLHTFKMKGDFSISNVGILYGFNSMELTTLELKGSAVNASNSGLFILGFQCSQLQNVAMVVQHTKANQSGIRDLYEALLNRDPDTFSVELLPSEILGAEDNLGSRMITAE</sequence>
<evidence type="ECO:0000313" key="2">
    <source>
        <dbReference type="EMBL" id="CAL8109321.1"/>
    </source>
</evidence>
<feature type="compositionally biased region" description="Basic and acidic residues" evidence="1">
    <location>
        <begin position="655"/>
        <end position="669"/>
    </location>
</feature>
<proteinExistence type="predicted"/>
<feature type="compositionally biased region" description="Low complexity" evidence="1">
    <location>
        <begin position="670"/>
        <end position="683"/>
    </location>
</feature>
<feature type="region of interest" description="Disordered" evidence="1">
    <location>
        <begin position="1"/>
        <end position="34"/>
    </location>
</feature>
<protein>
    <recommendedName>
        <fullName evidence="4">F-box domain-containing protein</fullName>
    </recommendedName>
</protein>
<dbReference type="SUPFAM" id="SSF52047">
    <property type="entry name" value="RNI-like"/>
    <property type="match status" value="1"/>
</dbReference>
<organism evidence="2 3">
    <name type="scientific">Orchesella dallaii</name>
    <dbReference type="NCBI Taxonomy" id="48710"/>
    <lineage>
        <taxon>Eukaryota</taxon>
        <taxon>Metazoa</taxon>
        <taxon>Ecdysozoa</taxon>
        <taxon>Arthropoda</taxon>
        <taxon>Hexapoda</taxon>
        <taxon>Collembola</taxon>
        <taxon>Entomobryomorpha</taxon>
        <taxon>Entomobryoidea</taxon>
        <taxon>Orchesellidae</taxon>
        <taxon>Orchesellinae</taxon>
        <taxon>Orchesella</taxon>
    </lineage>
</organism>
<gene>
    <name evidence="2" type="ORF">ODALV1_LOCUS13258</name>
</gene>
<dbReference type="InterPro" id="IPR036047">
    <property type="entry name" value="F-box-like_dom_sf"/>
</dbReference>
<feature type="region of interest" description="Disordered" evidence="1">
    <location>
        <begin position="586"/>
        <end position="726"/>
    </location>
</feature>
<feature type="compositionally biased region" description="Low complexity" evidence="1">
    <location>
        <begin position="350"/>
        <end position="361"/>
    </location>
</feature>
<feature type="compositionally biased region" description="Polar residues" evidence="1">
    <location>
        <begin position="144"/>
        <end position="154"/>
    </location>
</feature>
<reference evidence="2 3" key="1">
    <citation type="submission" date="2024-08" db="EMBL/GenBank/DDBJ databases">
        <authorList>
            <person name="Cucini C."/>
            <person name="Frati F."/>
        </authorList>
    </citation>
    <scope>NUCLEOTIDE SEQUENCE [LARGE SCALE GENOMIC DNA]</scope>
</reference>
<accession>A0ABP1QNC3</accession>
<feature type="compositionally biased region" description="Polar residues" evidence="1">
    <location>
        <begin position="119"/>
        <end position="132"/>
    </location>
</feature>
<feature type="compositionally biased region" description="Basic and acidic residues" evidence="1">
    <location>
        <begin position="586"/>
        <end position="619"/>
    </location>
</feature>
<evidence type="ECO:0000256" key="1">
    <source>
        <dbReference type="SAM" id="MobiDB-lite"/>
    </source>
</evidence>
<dbReference type="SUPFAM" id="SSF81383">
    <property type="entry name" value="F-box domain"/>
    <property type="match status" value="1"/>
</dbReference>